<dbReference type="Proteomes" id="UP001202180">
    <property type="component" value="Unassembled WGS sequence"/>
</dbReference>
<evidence type="ECO:0000313" key="2">
    <source>
        <dbReference type="Proteomes" id="UP001202180"/>
    </source>
</evidence>
<name>A0ABT0HQK1_9BACT</name>
<reference evidence="1 2" key="1">
    <citation type="submission" date="2022-04" db="EMBL/GenBank/DDBJ databases">
        <title>Spirosoma sp. strain RP8 genome sequencing and assembly.</title>
        <authorList>
            <person name="Jung Y."/>
        </authorList>
    </citation>
    <scope>NUCLEOTIDE SEQUENCE [LARGE SCALE GENOMIC DNA]</scope>
    <source>
        <strain evidence="1 2">RP8</strain>
    </source>
</reference>
<protein>
    <submittedName>
        <fullName evidence="1">Uncharacterized protein</fullName>
    </submittedName>
</protein>
<dbReference type="EMBL" id="JALPRF010000003">
    <property type="protein sequence ID" value="MCK8494460.1"/>
    <property type="molecule type" value="Genomic_DNA"/>
</dbReference>
<proteinExistence type="predicted"/>
<keyword evidence="2" id="KW-1185">Reference proteome</keyword>
<organism evidence="1 2">
    <name type="scientific">Spirosoma liriopis</name>
    <dbReference type="NCBI Taxonomy" id="2937440"/>
    <lineage>
        <taxon>Bacteria</taxon>
        <taxon>Pseudomonadati</taxon>
        <taxon>Bacteroidota</taxon>
        <taxon>Cytophagia</taxon>
        <taxon>Cytophagales</taxon>
        <taxon>Cytophagaceae</taxon>
        <taxon>Spirosoma</taxon>
    </lineage>
</organism>
<evidence type="ECO:0000313" key="1">
    <source>
        <dbReference type="EMBL" id="MCK8494460.1"/>
    </source>
</evidence>
<sequence length="85" mass="9637">MTIRMIVDKDELNFNGSFSLTKKTLTLHQVTALESKLFLLEHCFRRAESENSYSINLKEVKNLHINPVSLNPIDEANLAAQAIHA</sequence>
<dbReference type="RefSeq" id="WP_248478974.1">
    <property type="nucleotide sequence ID" value="NZ_JALPRF010000003.1"/>
</dbReference>
<comment type="caution">
    <text evidence="1">The sequence shown here is derived from an EMBL/GenBank/DDBJ whole genome shotgun (WGS) entry which is preliminary data.</text>
</comment>
<gene>
    <name evidence="1" type="ORF">M0L20_21505</name>
</gene>
<accession>A0ABT0HQK1</accession>